<dbReference type="EMBL" id="RWKW01000054">
    <property type="protein sequence ID" value="RST85544.1"/>
    <property type="molecule type" value="Genomic_DNA"/>
</dbReference>
<dbReference type="GO" id="GO:0070573">
    <property type="term" value="F:metallodipeptidase activity"/>
    <property type="evidence" value="ECO:0007669"/>
    <property type="project" value="InterPro"/>
</dbReference>
<dbReference type="Pfam" id="PF01244">
    <property type="entry name" value="Peptidase_M19"/>
    <property type="match status" value="1"/>
</dbReference>
<sequence>MTSSAIVPVFDGHNDTLLRLHAAKVAEPERLFLDGTRKGHIDLPRAREGGFAGGFFAVFPPPLGPIDFSTPTPPPGDDALLPPELAQGDAMAATVAMASILFRLERASDGALTVCRSAADIRSAMDRGSIAALFHIEGAEAIGPDLALLDVLHAAGLRSLGPVWSRRNAFGEGVPFRFPSTPDTGPGLTDAGKDLVRACNRLRILVDLSHLNEKGFRDVAAISDAPLVATHSNVHALCPSARNLTAWQLSAIRETGGMVGLNFATGFLRSDGRMGGDTALDVMLAHVDALLEALGEDGVGFGSDFDGAPIPAAIRDVAGLPRLIEAMEARGYGRDLIEKIAFRNWIGLLERTIG</sequence>
<dbReference type="GO" id="GO:0006508">
    <property type="term" value="P:proteolysis"/>
    <property type="evidence" value="ECO:0007669"/>
    <property type="project" value="InterPro"/>
</dbReference>
<dbReference type="Proteomes" id="UP000278398">
    <property type="component" value="Unassembled WGS sequence"/>
</dbReference>
<dbReference type="PANTHER" id="PTHR10443">
    <property type="entry name" value="MICROSOMAL DIPEPTIDASE"/>
    <property type="match status" value="1"/>
</dbReference>
<keyword evidence="2" id="KW-1185">Reference proteome</keyword>
<dbReference type="OrthoDB" id="9804920at2"/>
<proteinExistence type="predicted"/>
<dbReference type="InterPro" id="IPR008257">
    <property type="entry name" value="Pept_M19"/>
</dbReference>
<accession>A0A429YVQ2</accession>
<dbReference type="CDD" id="cd01301">
    <property type="entry name" value="rDP_like"/>
    <property type="match status" value="1"/>
</dbReference>
<protein>
    <submittedName>
        <fullName evidence="1">Membrane dipeptidase</fullName>
    </submittedName>
</protein>
<dbReference type="RefSeq" id="WP_126700758.1">
    <property type="nucleotide sequence ID" value="NZ_RWKW01000054.1"/>
</dbReference>
<dbReference type="AlphaFoldDB" id="A0A429YVQ2"/>
<dbReference type="Gene3D" id="3.20.20.140">
    <property type="entry name" value="Metal-dependent hydrolases"/>
    <property type="match status" value="1"/>
</dbReference>
<reference evidence="1 2" key="1">
    <citation type="submission" date="2018-12" db="EMBL/GenBank/DDBJ databases">
        <title>Mesorhizobium carbonis sp. nov., isolated from coal mine water.</title>
        <authorList>
            <person name="Xin W."/>
            <person name="Xu Z."/>
            <person name="Xiang F."/>
            <person name="Zhang J."/>
            <person name="Xi L."/>
            <person name="Liu J."/>
        </authorList>
    </citation>
    <scope>NUCLEOTIDE SEQUENCE [LARGE SCALE GENOMIC DNA]</scope>
    <source>
        <strain evidence="1 2">B2.3</strain>
    </source>
</reference>
<name>A0A429YVQ2_9HYPH</name>
<dbReference type="SUPFAM" id="SSF51556">
    <property type="entry name" value="Metallo-dependent hydrolases"/>
    <property type="match status" value="1"/>
</dbReference>
<evidence type="ECO:0000313" key="1">
    <source>
        <dbReference type="EMBL" id="RST85544.1"/>
    </source>
</evidence>
<organism evidence="1 2">
    <name type="scientific">Aquibium carbonis</name>
    <dbReference type="NCBI Taxonomy" id="2495581"/>
    <lineage>
        <taxon>Bacteria</taxon>
        <taxon>Pseudomonadati</taxon>
        <taxon>Pseudomonadota</taxon>
        <taxon>Alphaproteobacteria</taxon>
        <taxon>Hyphomicrobiales</taxon>
        <taxon>Phyllobacteriaceae</taxon>
        <taxon>Aquibium</taxon>
    </lineage>
</organism>
<dbReference type="InterPro" id="IPR032466">
    <property type="entry name" value="Metal_Hydrolase"/>
</dbReference>
<dbReference type="PROSITE" id="PS51365">
    <property type="entry name" value="RENAL_DIPEPTIDASE_2"/>
    <property type="match status" value="1"/>
</dbReference>
<gene>
    <name evidence="1" type="ORF">EJC49_15040</name>
</gene>
<comment type="caution">
    <text evidence="1">The sequence shown here is derived from an EMBL/GenBank/DDBJ whole genome shotgun (WGS) entry which is preliminary data.</text>
</comment>
<evidence type="ECO:0000313" key="2">
    <source>
        <dbReference type="Proteomes" id="UP000278398"/>
    </source>
</evidence>
<dbReference type="PANTHER" id="PTHR10443:SF12">
    <property type="entry name" value="DIPEPTIDASE"/>
    <property type="match status" value="1"/>
</dbReference>